<evidence type="ECO:0000256" key="7">
    <source>
        <dbReference type="ARBA" id="ARBA00030904"/>
    </source>
</evidence>
<evidence type="ECO:0000259" key="9">
    <source>
        <dbReference type="Pfam" id="PF00133"/>
    </source>
</evidence>
<accession>A0A497JGT1</accession>
<dbReference type="FunFam" id="2.170.220.10:FF:000002">
    <property type="entry name" value="Methionine--tRNA ligase"/>
    <property type="match status" value="1"/>
</dbReference>
<evidence type="ECO:0000313" key="12">
    <source>
        <dbReference type="EMBL" id="RLG70308.1"/>
    </source>
</evidence>
<keyword evidence="4 8" id="KW-0067">ATP-binding</keyword>
<dbReference type="Gene3D" id="2.170.220.10">
    <property type="match status" value="1"/>
</dbReference>
<evidence type="ECO:0000259" key="11">
    <source>
        <dbReference type="Pfam" id="PF09334"/>
    </source>
</evidence>
<dbReference type="Pfam" id="PF08264">
    <property type="entry name" value="Anticodon_1"/>
    <property type="match status" value="1"/>
</dbReference>
<dbReference type="EC" id="6.1.1.10" evidence="1"/>
<dbReference type="SUPFAM" id="SSF47323">
    <property type="entry name" value="Anticodon-binding domain of a subclass of class I aminoacyl-tRNA synthetases"/>
    <property type="match status" value="1"/>
</dbReference>
<dbReference type="CDD" id="cd00814">
    <property type="entry name" value="MetRS_core"/>
    <property type="match status" value="1"/>
</dbReference>
<dbReference type="GO" id="GO:0006431">
    <property type="term" value="P:methionyl-tRNA aminoacylation"/>
    <property type="evidence" value="ECO:0007669"/>
    <property type="project" value="InterPro"/>
</dbReference>
<sequence length="493" mass="56968">MQNKFYITTAIDYPSSNPHLGHAYEKLCADVLARWNRLLGKQVFFLTGTDEHGLKIMRAAQKAGLTPQAFVDRQSEKFKELCSLWNISYDRFIRTTEKQHIKVAQQIFKKIYEKGDIYLGTYTGKYCADCETFYTEKDLIDGKCPVHGKECELVSEESYFFRLSKYKEKVIEYIEKNDLSIWPAGKKEEIKNRLKQDLLDLSVSRTSFDWGVPVPINPKHVQYVWIDALINYISGVDYPNEQFKKFWPADVHLIGKDIVWHHTVIWWSILMAANIELPKTVLVHGFIQTESGEKMSKSKGNVIDPIELAKNYNIDSIRYYLIREIPFGEDGYFSEEKLIERHNTELANDLGNLVNRTLAMTERYFSGVVPAGSLDVELKEKLNLEKVKQHMQKFELHLALAEIMSFVKACNQYINEKEPWKKQGKELSDIIYTLVEALRAIAILLHAFMPASSEKIANALSIEVKSIEDVFSEKGLAGKKVTKPRILFQKINR</sequence>
<dbReference type="InterPro" id="IPR015413">
    <property type="entry name" value="Methionyl/Leucyl_tRNA_Synth"/>
</dbReference>
<evidence type="ECO:0000256" key="3">
    <source>
        <dbReference type="ARBA" id="ARBA00022741"/>
    </source>
</evidence>
<dbReference type="SUPFAM" id="SSF52374">
    <property type="entry name" value="Nucleotidylyl transferase"/>
    <property type="match status" value="1"/>
</dbReference>
<dbReference type="Proteomes" id="UP000277633">
    <property type="component" value="Unassembled WGS sequence"/>
</dbReference>
<evidence type="ECO:0000256" key="4">
    <source>
        <dbReference type="ARBA" id="ARBA00022840"/>
    </source>
</evidence>
<dbReference type="GO" id="GO:0005524">
    <property type="term" value="F:ATP binding"/>
    <property type="evidence" value="ECO:0007669"/>
    <property type="project" value="UniProtKB-KW"/>
</dbReference>
<evidence type="ECO:0000259" key="10">
    <source>
        <dbReference type="Pfam" id="PF08264"/>
    </source>
</evidence>
<protein>
    <recommendedName>
        <fullName evidence="1">methionine--tRNA ligase</fullName>
        <ecNumber evidence="1">6.1.1.10</ecNumber>
    </recommendedName>
    <alternativeName>
        <fullName evidence="7">Methionyl-tRNA synthetase</fullName>
    </alternativeName>
</protein>
<reference evidence="12 13" key="1">
    <citation type="submission" date="2018-06" db="EMBL/GenBank/DDBJ databases">
        <title>Extensive metabolic versatility and redundancy in microbially diverse, dynamic hydrothermal sediments.</title>
        <authorList>
            <person name="Dombrowski N."/>
            <person name="Teske A."/>
            <person name="Baker B.J."/>
        </authorList>
    </citation>
    <scope>NUCLEOTIDE SEQUENCE [LARGE SCALE GENOMIC DNA]</scope>
    <source>
        <strain evidence="12">B9_G13</strain>
    </source>
</reference>
<evidence type="ECO:0000256" key="6">
    <source>
        <dbReference type="ARBA" id="ARBA00023146"/>
    </source>
</evidence>
<comment type="similarity">
    <text evidence="8">Belongs to the class-I aminoacyl-tRNA synthetase family.</text>
</comment>
<feature type="domain" description="Methionyl/Leucyl tRNA synthetase" evidence="11">
    <location>
        <begin position="137"/>
        <end position="358"/>
    </location>
</feature>
<dbReference type="PRINTS" id="PR01041">
    <property type="entry name" value="TRNASYNTHMET"/>
</dbReference>
<organism evidence="12 13">
    <name type="scientific">Candidatus Iainarchaeum sp</name>
    <dbReference type="NCBI Taxonomy" id="3101447"/>
    <lineage>
        <taxon>Archaea</taxon>
        <taxon>Candidatus Iainarchaeota</taxon>
        <taxon>Candidatus Iainarchaeia</taxon>
        <taxon>Candidatus Iainarchaeales</taxon>
        <taxon>Candidatus Iainarchaeaceae</taxon>
        <taxon>Candidatus Iainarchaeum</taxon>
    </lineage>
</organism>
<dbReference type="CDD" id="cd07957">
    <property type="entry name" value="Anticodon_Ia_Met"/>
    <property type="match status" value="1"/>
</dbReference>
<dbReference type="InterPro" id="IPR013155">
    <property type="entry name" value="M/V/L/I-tRNA-synth_anticd-bd"/>
</dbReference>
<keyword evidence="6 8" id="KW-0030">Aminoacyl-tRNA synthetase</keyword>
<dbReference type="InterPro" id="IPR009080">
    <property type="entry name" value="tRNAsynth_Ia_anticodon-bd"/>
</dbReference>
<dbReference type="Gene3D" id="3.40.50.620">
    <property type="entry name" value="HUPs"/>
    <property type="match status" value="1"/>
</dbReference>
<name>A0A497JGT1_9ARCH</name>
<keyword evidence="3 8" id="KW-0547">Nucleotide-binding</keyword>
<feature type="domain" description="Methionyl/Valyl/Leucyl/Isoleucyl-tRNA synthetase anticodon-binding" evidence="10">
    <location>
        <begin position="384"/>
        <end position="458"/>
    </location>
</feature>
<dbReference type="NCBIfam" id="NF008900">
    <property type="entry name" value="PRK12267.1"/>
    <property type="match status" value="1"/>
</dbReference>
<dbReference type="NCBIfam" id="TIGR00398">
    <property type="entry name" value="metG"/>
    <property type="match status" value="1"/>
</dbReference>
<feature type="domain" description="Aminoacyl-tRNA synthetase class Ia" evidence="9">
    <location>
        <begin position="3"/>
        <end position="96"/>
    </location>
</feature>
<dbReference type="InterPro" id="IPR041872">
    <property type="entry name" value="Anticodon_Met"/>
</dbReference>
<dbReference type="Pfam" id="PF09334">
    <property type="entry name" value="tRNA-synt_1g"/>
    <property type="match status" value="1"/>
</dbReference>
<evidence type="ECO:0000256" key="1">
    <source>
        <dbReference type="ARBA" id="ARBA00012838"/>
    </source>
</evidence>
<dbReference type="InterPro" id="IPR033911">
    <property type="entry name" value="MetRS_core"/>
</dbReference>
<dbReference type="InterPro" id="IPR014758">
    <property type="entry name" value="Met-tRNA_synth"/>
</dbReference>
<proteinExistence type="inferred from homology"/>
<evidence type="ECO:0000256" key="5">
    <source>
        <dbReference type="ARBA" id="ARBA00022917"/>
    </source>
</evidence>
<dbReference type="InterPro" id="IPR014729">
    <property type="entry name" value="Rossmann-like_a/b/a_fold"/>
</dbReference>
<keyword evidence="2 8" id="KW-0436">Ligase</keyword>
<dbReference type="Gene3D" id="1.10.730.10">
    <property type="entry name" value="Isoleucyl-tRNA Synthetase, Domain 1"/>
    <property type="match status" value="1"/>
</dbReference>
<evidence type="ECO:0000256" key="8">
    <source>
        <dbReference type="RuleBase" id="RU363039"/>
    </source>
</evidence>
<dbReference type="PANTHER" id="PTHR43326">
    <property type="entry name" value="METHIONYL-TRNA SYNTHETASE"/>
    <property type="match status" value="1"/>
</dbReference>
<keyword evidence="5 8" id="KW-0648">Protein biosynthesis</keyword>
<gene>
    <name evidence="12" type="ORF">DRO07_00510</name>
</gene>
<dbReference type="HAMAP" id="MF_01228">
    <property type="entry name" value="Met_tRNA_synth_type2"/>
    <property type="match status" value="1"/>
</dbReference>
<dbReference type="GO" id="GO:0004825">
    <property type="term" value="F:methionine-tRNA ligase activity"/>
    <property type="evidence" value="ECO:0007669"/>
    <property type="project" value="UniProtKB-EC"/>
</dbReference>
<dbReference type="InterPro" id="IPR023457">
    <property type="entry name" value="Met-tRNA_synth_2"/>
</dbReference>
<dbReference type="EMBL" id="QMWO01000010">
    <property type="protein sequence ID" value="RLG70308.1"/>
    <property type="molecule type" value="Genomic_DNA"/>
</dbReference>
<dbReference type="AlphaFoldDB" id="A0A497JGT1"/>
<comment type="caution">
    <text evidence="12">The sequence shown here is derived from an EMBL/GenBank/DDBJ whole genome shotgun (WGS) entry which is preliminary data.</text>
</comment>
<dbReference type="PANTHER" id="PTHR43326:SF1">
    <property type="entry name" value="METHIONINE--TRNA LIGASE, MITOCHONDRIAL"/>
    <property type="match status" value="1"/>
</dbReference>
<evidence type="ECO:0000256" key="2">
    <source>
        <dbReference type="ARBA" id="ARBA00022598"/>
    </source>
</evidence>
<dbReference type="InterPro" id="IPR002300">
    <property type="entry name" value="aa-tRNA-synth_Ia"/>
</dbReference>
<evidence type="ECO:0000313" key="13">
    <source>
        <dbReference type="Proteomes" id="UP000277633"/>
    </source>
</evidence>
<dbReference type="Pfam" id="PF00133">
    <property type="entry name" value="tRNA-synt_1"/>
    <property type="match status" value="1"/>
</dbReference>